<reference evidence="3" key="1">
    <citation type="submission" date="2025-08" db="UniProtKB">
        <authorList>
            <consortium name="Ensembl"/>
        </authorList>
    </citation>
    <scope>IDENTIFICATION</scope>
</reference>
<sequence>LFHNTQTSASTFLYVFGIPPFMLLLMAINSTPPETRGKPGETDRQTPSESHNEIPGLPRECVGG</sequence>
<dbReference type="Ensembl" id="ENSGMOT00000069091.1">
    <property type="protein sequence ID" value="ENSGMOP00000063579.1"/>
    <property type="gene ID" value="ENSGMOG00000025706.1"/>
</dbReference>
<evidence type="ECO:0000313" key="3">
    <source>
        <dbReference type="Ensembl" id="ENSGMOP00000063579.1"/>
    </source>
</evidence>
<dbReference type="Proteomes" id="UP000694546">
    <property type="component" value="Chromosome 15"/>
</dbReference>
<protein>
    <submittedName>
        <fullName evidence="3">Uncharacterized protein</fullName>
    </submittedName>
</protein>
<keyword evidence="2" id="KW-0472">Membrane</keyword>
<accession>A0A8C5CN95</accession>
<evidence type="ECO:0000256" key="2">
    <source>
        <dbReference type="SAM" id="Phobius"/>
    </source>
</evidence>
<dbReference type="AlphaFoldDB" id="A0A8C5CN95"/>
<proteinExistence type="predicted"/>
<keyword evidence="4" id="KW-1185">Reference proteome</keyword>
<name>A0A8C5CN95_GADMO</name>
<organism evidence="3 4">
    <name type="scientific">Gadus morhua</name>
    <name type="common">Atlantic cod</name>
    <dbReference type="NCBI Taxonomy" id="8049"/>
    <lineage>
        <taxon>Eukaryota</taxon>
        <taxon>Metazoa</taxon>
        <taxon>Chordata</taxon>
        <taxon>Craniata</taxon>
        <taxon>Vertebrata</taxon>
        <taxon>Euteleostomi</taxon>
        <taxon>Actinopterygii</taxon>
        <taxon>Neopterygii</taxon>
        <taxon>Teleostei</taxon>
        <taxon>Neoteleostei</taxon>
        <taxon>Acanthomorphata</taxon>
        <taxon>Zeiogadaria</taxon>
        <taxon>Gadariae</taxon>
        <taxon>Gadiformes</taxon>
        <taxon>Gadoidei</taxon>
        <taxon>Gadidae</taxon>
        <taxon>Gadus</taxon>
    </lineage>
</organism>
<keyword evidence="2" id="KW-0812">Transmembrane</keyword>
<feature type="compositionally biased region" description="Basic and acidic residues" evidence="1">
    <location>
        <begin position="35"/>
        <end position="52"/>
    </location>
</feature>
<evidence type="ECO:0000256" key="1">
    <source>
        <dbReference type="SAM" id="MobiDB-lite"/>
    </source>
</evidence>
<evidence type="ECO:0000313" key="4">
    <source>
        <dbReference type="Proteomes" id="UP000694546"/>
    </source>
</evidence>
<keyword evidence="2" id="KW-1133">Transmembrane helix</keyword>
<feature type="transmembrane region" description="Helical" evidence="2">
    <location>
        <begin position="12"/>
        <end position="28"/>
    </location>
</feature>
<feature type="region of interest" description="Disordered" evidence="1">
    <location>
        <begin position="30"/>
        <end position="64"/>
    </location>
</feature>
<reference evidence="3" key="2">
    <citation type="submission" date="2025-09" db="UniProtKB">
        <authorList>
            <consortium name="Ensembl"/>
        </authorList>
    </citation>
    <scope>IDENTIFICATION</scope>
</reference>